<keyword evidence="3" id="KW-1185">Reference proteome</keyword>
<feature type="compositionally biased region" description="Acidic residues" evidence="1">
    <location>
        <begin position="447"/>
        <end position="460"/>
    </location>
</feature>
<feature type="compositionally biased region" description="Polar residues" evidence="1">
    <location>
        <begin position="13"/>
        <end position="25"/>
    </location>
</feature>
<feature type="compositionally biased region" description="Polar residues" evidence="1">
    <location>
        <begin position="575"/>
        <end position="591"/>
    </location>
</feature>
<evidence type="ECO:0000256" key="1">
    <source>
        <dbReference type="SAM" id="MobiDB-lite"/>
    </source>
</evidence>
<feature type="compositionally biased region" description="Basic and acidic residues" evidence="1">
    <location>
        <begin position="466"/>
        <end position="481"/>
    </location>
</feature>
<reference evidence="2 3" key="1">
    <citation type="journal article" date="2018" name="Front. Microbiol.">
        <title>Genomic and genetic insights into a cosmopolitan fungus, Paecilomyces variotii (Eurotiales).</title>
        <authorList>
            <person name="Urquhart A.S."/>
            <person name="Mondo S.J."/>
            <person name="Makela M.R."/>
            <person name="Hane J.K."/>
            <person name="Wiebenga A."/>
            <person name="He G."/>
            <person name="Mihaltcheva S."/>
            <person name="Pangilinan J."/>
            <person name="Lipzen A."/>
            <person name="Barry K."/>
            <person name="de Vries R.P."/>
            <person name="Grigoriev I.V."/>
            <person name="Idnurm A."/>
        </authorList>
    </citation>
    <scope>NUCLEOTIDE SEQUENCE [LARGE SCALE GENOMIC DNA]</scope>
    <source>
        <strain evidence="2 3">CBS 101075</strain>
    </source>
</reference>
<proteinExistence type="predicted"/>
<feature type="compositionally biased region" description="Low complexity" evidence="1">
    <location>
        <begin position="46"/>
        <end position="56"/>
    </location>
</feature>
<feature type="compositionally biased region" description="Basic and acidic residues" evidence="1">
    <location>
        <begin position="1"/>
        <end position="11"/>
    </location>
</feature>
<dbReference type="AlphaFoldDB" id="A0A443I6U4"/>
<feature type="compositionally biased region" description="Low complexity" evidence="1">
    <location>
        <begin position="592"/>
        <end position="613"/>
    </location>
</feature>
<feature type="compositionally biased region" description="Basic residues" evidence="1">
    <location>
        <begin position="163"/>
        <end position="182"/>
    </location>
</feature>
<feature type="region of interest" description="Disordered" evidence="1">
    <location>
        <begin position="1"/>
        <end position="194"/>
    </location>
</feature>
<dbReference type="Proteomes" id="UP000283841">
    <property type="component" value="Unassembled WGS sequence"/>
</dbReference>
<evidence type="ECO:0000313" key="2">
    <source>
        <dbReference type="EMBL" id="RWQ99771.1"/>
    </source>
</evidence>
<feature type="compositionally biased region" description="Polar residues" evidence="1">
    <location>
        <begin position="318"/>
        <end position="348"/>
    </location>
</feature>
<gene>
    <name evidence="2" type="ORF">C8Q69DRAFT_35520</name>
</gene>
<comment type="caution">
    <text evidence="2">The sequence shown here is derived from an EMBL/GenBank/DDBJ whole genome shotgun (WGS) entry which is preliminary data.</text>
</comment>
<feature type="region of interest" description="Disordered" evidence="1">
    <location>
        <begin position="228"/>
        <end position="515"/>
    </location>
</feature>
<feature type="region of interest" description="Disordered" evidence="1">
    <location>
        <begin position="650"/>
        <end position="670"/>
    </location>
</feature>
<name>A0A443I6U4_BYSSP</name>
<accession>A0A443I6U4</accession>
<sequence length="706" mass="77432">MVRGDKQKGHPDSSLQQPRTPANPTTRREGASVRAATTTKAKKRTQSPSVSVQSSSRSRKSDVETDWRQQPTLTQIDFVTRTLGSGPHEELDYIQDNDDKQAAQKEREVIELDDDSDGGDATFRPTSLPRVRRARAIRFDDEVRSTSGQSRSRAKSTSGHAEKRGKKGKSSTKGSSKSKHPGKSNLKPGKKDKTLTQMDFVRRFCVIDSSDDDLNLNYIGDNARENTDAAASKLNADDVAATPKNEELSHDGPPEKKRKLNNGSNVSADSCMVLVPMQGNEARSSQKDLFPAPVTPQKPRRTEIPSSQSPESPGFAVISSSQFTKATTTRSPLKLMSPNSTNSPSKARQSPYHYTLKVSQSPDGVSLQRKTRIESTAPDDAASHSLLHSEKEQTGLKVSPSKPKIEQKSQQAVFEEELSATQPQEEPDGGAENNTPRATGKAVIYETDAETDYSDLEEDTMLQVSHSEHTTAEDEEQRNAGDNELNPDIFNSDDLLAPPVPNSGTDLEGGDTHISDFDVSSQASIYYKRQPRSTQFPEGPVPILNTQKLTELFPRYDSTQLASVPVSPLPPSPAQDSVLQHSSPQTPKQMFTQTQTQTQSQSQSEQRRVSSTQLIPESSPLVPCTDVRNFTNNTESQSDHPVVLVESSQPVDKHQRLADSNHATSQKGIIPASRWLTDSVMESIPPPPLWMSSQDSVGEPYSLPES</sequence>
<feature type="compositionally biased region" description="Basic and acidic residues" evidence="1">
    <location>
        <begin position="87"/>
        <end position="110"/>
    </location>
</feature>
<dbReference type="VEuPathDB" id="FungiDB:C8Q69DRAFT_35520"/>
<feature type="compositionally biased region" description="Basic and acidic residues" evidence="1">
    <location>
        <begin position="244"/>
        <end position="255"/>
    </location>
</feature>
<feature type="compositionally biased region" description="Polar residues" evidence="1">
    <location>
        <begin position="145"/>
        <end position="159"/>
    </location>
</feature>
<protein>
    <submittedName>
        <fullName evidence="2">Uncharacterized protein</fullName>
    </submittedName>
</protein>
<dbReference type="EMBL" id="RCNU01000001">
    <property type="protein sequence ID" value="RWQ99771.1"/>
    <property type="molecule type" value="Genomic_DNA"/>
</dbReference>
<feature type="region of interest" description="Disordered" evidence="1">
    <location>
        <begin position="685"/>
        <end position="706"/>
    </location>
</feature>
<dbReference type="GeneID" id="39596847"/>
<organism evidence="2 3">
    <name type="scientific">Byssochlamys spectabilis</name>
    <name type="common">Paecilomyces variotii</name>
    <dbReference type="NCBI Taxonomy" id="264951"/>
    <lineage>
        <taxon>Eukaryota</taxon>
        <taxon>Fungi</taxon>
        <taxon>Dikarya</taxon>
        <taxon>Ascomycota</taxon>
        <taxon>Pezizomycotina</taxon>
        <taxon>Eurotiomycetes</taxon>
        <taxon>Eurotiomycetidae</taxon>
        <taxon>Eurotiales</taxon>
        <taxon>Thermoascaceae</taxon>
        <taxon>Paecilomyces</taxon>
    </lineage>
</organism>
<evidence type="ECO:0000313" key="3">
    <source>
        <dbReference type="Proteomes" id="UP000283841"/>
    </source>
</evidence>
<feature type="region of interest" description="Disordered" evidence="1">
    <location>
        <begin position="562"/>
        <end position="623"/>
    </location>
</feature>
<dbReference type="RefSeq" id="XP_028489416.1">
    <property type="nucleotide sequence ID" value="XM_028627570.1"/>
</dbReference>
<feature type="compositionally biased region" description="Polar residues" evidence="1">
    <location>
        <begin position="68"/>
        <end position="77"/>
    </location>
</feature>